<dbReference type="Pfam" id="PF00535">
    <property type="entry name" value="Glycos_transf_2"/>
    <property type="match status" value="1"/>
</dbReference>
<reference evidence="6 7" key="1">
    <citation type="submission" date="2016-10" db="EMBL/GenBank/DDBJ databases">
        <authorList>
            <person name="de Groot N.N."/>
        </authorList>
    </citation>
    <scope>NUCLEOTIDE SEQUENCE [LARGE SCALE GENOMIC DNA]</scope>
    <source>
        <strain evidence="6 7">ASO4-2</strain>
    </source>
</reference>
<keyword evidence="7" id="KW-1185">Reference proteome</keyword>
<dbReference type="PANTHER" id="PTHR43630">
    <property type="entry name" value="POLY-BETA-1,6-N-ACETYL-D-GLUCOSAMINE SYNTHASE"/>
    <property type="match status" value="1"/>
</dbReference>
<dbReference type="RefSeq" id="WP_244148776.1">
    <property type="nucleotide sequence ID" value="NZ_FMXO01000019.1"/>
</dbReference>
<dbReference type="PANTHER" id="PTHR43630:SF1">
    <property type="entry name" value="POLY-BETA-1,6-N-ACETYL-D-GLUCOSAMINE SYNTHASE"/>
    <property type="match status" value="1"/>
</dbReference>
<dbReference type="STRING" id="617002.SAMN05660653_02925"/>
<feature type="transmembrane region" description="Helical" evidence="4">
    <location>
        <begin position="346"/>
        <end position="368"/>
    </location>
</feature>
<dbReference type="InterPro" id="IPR029044">
    <property type="entry name" value="Nucleotide-diphossugar_trans"/>
</dbReference>
<keyword evidence="4" id="KW-0472">Membrane</keyword>
<accession>A0A1G6EKK3</accession>
<sequence>MIEIFFWVCFLLLFYAFIGYPALIWIFARTAGQRSRFDERRIPTVSMLLSVYNEEQVIRSKLENFLQLDYDSQALEMIVVSDGCSDGTEAIVASFDSPRIRLIVQEERGGKTLALNRAAAEAKGDILVFTDANSMFAPDALRKLTRHFADPEVGLVSGRSVYLDARNNTEHSGGVYRQYEDFIKEQESGTVSIVGADGAIYALRADLYQPLPAEYINDFIHPLQVVCRGLRAVQESEALCREVQDGDAGKELQRQTRIMAQSWLIVFSQAKNLLHAGRVGHFWAMISHKVLRWITLPLMAALLFFNLLLLDEGLRYQILFTIQFGFYLAVIAGWRRTEGLLRVPAMFTLLHAAAVLGLCRLMTGQVFITWDPRKQ</sequence>
<evidence type="ECO:0000259" key="5">
    <source>
        <dbReference type="Pfam" id="PF00535"/>
    </source>
</evidence>
<gene>
    <name evidence="6" type="ORF">SAMN05660653_02925</name>
</gene>
<dbReference type="Gene3D" id="3.90.550.10">
    <property type="entry name" value="Spore Coat Polysaccharide Biosynthesis Protein SpsA, Chain A"/>
    <property type="match status" value="1"/>
</dbReference>
<proteinExistence type="inferred from homology"/>
<evidence type="ECO:0000313" key="7">
    <source>
        <dbReference type="Proteomes" id="UP000198771"/>
    </source>
</evidence>
<keyword evidence="4" id="KW-1133">Transmembrane helix</keyword>
<name>A0A1G6EKK3_9BACT</name>
<feature type="transmembrane region" description="Helical" evidence="4">
    <location>
        <begin position="6"/>
        <end position="28"/>
    </location>
</feature>
<organism evidence="6 7">
    <name type="scientific">Desulfonatronum thiosulfatophilum</name>
    <dbReference type="NCBI Taxonomy" id="617002"/>
    <lineage>
        <taxon>Bacteria</taxon>
        <taxon>Pseudomonadati</taxon>
        <taxon>Thermodesulfobacteriota</taxon>
        <taxon>Desulfovibrionia</taxon>
        <taxon>Desulfovibrionales</taxon>
        <taxon>Desulfonatronaceae</taxon>
        <taxon>Desulfonatronum</taxon>
    </lineage>
</organism>
<dbReference type="EMBL" id="FMXO01000019">
    <property type="protein sequence ID" value="SDB58033.1"/>
    <property type="molecule type" value="Genomic_DNA"/>
</dbReference>
<evidence type="ECO:0000313" key="6">
    <source>
        <dbReference type="EMBL" id="SDB58033.1"/>
    </source>
</evidence>
<dbReference type="AlphaFoldDB" id="A0A1G6EKK3"/>
<dbReference type="SUPFAM" id="SSF53448">
    <property type="entry name" value="Nucleotide-diphospho-sugar transferases"/>
    <property type="match status" value="1"/>
</dbReference>
<dbReference type="CDD" id="cd06439">
    <property type="entry name" value="CESA_like_1"/>
    <property type="match status" value="1"/>
</dbReference>
<dbReference type="GO" id="GO:0016757">
    <property type="term" value="F:glycosyltransferase activity"/>
    <property type="evidence" value="ECO:0007669"/>
    <property type="project" value="UniProtKB-KW"/>
</dbReference>
<keyword evidence="3 6" id="KW-0808">Transferase</keyword>
<evidence type="ECO:0000256" key="3">
    <source>
        <dbReference type="ARBA" id="ARBA00022679"/>
    </source>
</evidence>
<evidence type="ECO:0000256" key="4">
    <source>
        <dbReference type="SAM" id="Phobius"/>
    </source>
</evidence>
<evidence type="ECO:0000256" key="1">
    <source>
        <dbReference type="ARBA" id="ARBA00006739"/>
    </source>
</evidence>
<feature type="transmembrane region" description="Helical" evidence="4">
    <location>
        <begin position="316"/>
        <end position="334"/>
    </location>
</feature>
<dbReference type="InterPro" id="IPR001173">
    <property type="entry name" value="Glyco_trans_2-like"/>
</dbReference>
<evidence type="ECO:0000256" key="2">
    <source>
        <dbReference type="ARBA" id="ARBA00022676"/>
    </source>
</evidence>
<keyword evidence="2" id="KW-0328">Glycosyltransferase</keyword>
<feature type="domain" description="Glycosyltransferase 2-like" evidence="5">
    <location>
        <begin position="48"/>
        <end position="194"/>
    </location>
</feature>
<dbReference type="Proteomes" id="UP000198771">
    <property type="component" value="Unassembled WGS sequence"/>
</dbReference>
<protein>
    <submittedName>
        <fullName evidence="6">Glycosyltransferase, catalytic subunit of cellulose synthase and poly-beta-1,6-N-acetylglucosamine synthase</fullName>
    </submittedName>
</protein>
<comment type="similarity">
    <text evidence="1">Belongs to the glycosyltransferase 2 family.</text>
</comment>
<keyword evidence="4" id="KW-0812">Transmembrane</keyword>
<feature type="transmembrane region" description="Helical" evidence="4">
    <location>
        <begin position="290"/>
        <end position="310"/>
    </location>
</feature>